<evidence type="ECO:0000313" key="6">
    <source>
        <dbReference type="Proteomes" id="UP000663852"/>
    </source>
</evidence>
<dbReference type="GO" id="GO:0005634">
    <property type="term" value="C:nucleus"/>
    <property type="evidence" value="ECO:0007669"/>
    <property type="project" value="UniProtKB-SubCell"/>
</dbReference>
<feature type="domain" description="FAM192A/Fyv6 N-terminal" evidence="4">
    <location>
        <begin position="14"/>
        <end position="114"/>
    </location>
</feature>
<comment type="subcellular location">
    <subcellularLocation>
        <location evidence="1">Nucleus</location>
    </subcellularLocation>
</comment>
<feature type="region of interest" description="Disordered" evidence="3">
    <location>
        <begin position="113"/>
        <end position="229"/>
    </location>
</feature>
<feature type="compositionally biased region" description="Basic and acidic residues" evidence="3">
    <location>
        <begin position="162"/>
        <end position="172"/>
    </location>
</feature>
<reference evidence="5" key="1">
    <citation type="submission" date="2021-02" db="EMBL/GenBank/DDBJ databases">
        <authorList>
            <person name="Nowell W R."/>
        </authorList>
    </citation>
    <scope>NUCLEOTIDE SEQUENCE</scope>
</reference>
<dbReference type="InterPro" id="IPR039845">
    <property type="entry name" value="FAM192A"/>
</dbReference>
<evidence type="ECO:0000313" key="5">
    <source>
        <dbReference type="EMBL" id="CAF0740511.1"/>
    </source>
</evidence>
<dbReference type="AlphaFoldDB" id="A0A813NTZ2"/>
<name>A0A813NTZ2_ADIRI</name>
<feature type="compositionally biased region" description="Basic and acidic residues" evidence="3">
    <location>
        <begin position="113"/>
        <end position="122"/>
    </location>
</feature>
<evidence type="ECO:0000256" key="1">
    <source>
        <dbReference type="ARBA" id="ARBA00004123"/>
    </source>
</evidence>
<dbReference type="EMBL" id="CAJNOJ010000004">
    <property type="protein sequence ID" value="CAF0740511.1"/>
    <property type="molecule type" value="Genomic_DNA"/>
</dbReference>
<evidence type="ECO:0000259" key="4">
    <source>
        <dbReference type="Pfam" id="PF10187"/>
    </source>
</evidence>
<dbReference type="OrthoDB" id="75807at2759"/>
<feature type="compositionally biased region" description="Low complexity" evidence="3">
    <location>
        <begin position="182"/>
        <end position="212"/>
    </location>
</feature>
<feature type="compositionally biased region" description="Polar residues" evidence="3">
    <location>
        <begin position="138"/>
        <end position="154"/>
    </location>
</feature>
<dbReference type="Pfam" id="PF10187">
    <property type="entry name" value="FAM192A_Fyv6_N"/>
    <property type="match status" value="1"/>
</dbReference>
<dbReference type="Proteomes" id="UP000663852">
    <property type="component" value="Unassembled WGS sequence"/>
</dbReference>
<organism evidence="5 6">
    <name type="scientific">Adineta ricciae</name>
    <name type="common">Rotifer</name>
    <dbReference type="NCBI Taxonomy" id="249248"/>
    <lineage>
        <taxon>Eukaryota</taxon>
        <taxon>Metazoa</taxon>
        <taxon>Spiralia</taxon>
        <taxon>Gnathifera</taxon>
        <taxon>Rotifera</taxon>
        <taxon>Eurotatoria</taxon>
        <taxon>Bdelloidea</taxon>
        <taxon>Adinetida</taxon>
        <taxon>Adinetidae</taxon>
        <taxon>Adineta</taxon>
    </lineage>
</organism>
<evidence type="ECO:0000256" key="2">
    <source>
        <dbReference type="ARBA" id="ARBA00023242"/>
    </source>
</evidence>
<keyword evidence="2" id="KW-0539">Nucleus</keyword>
<sequence length="255" mass="28351">MSNTPSTSSGIKQFLTEDQIEIERQRRQADWERVRSATDPVEAPAAVFDSRSLYDKLKEQHDAKKKEFLDMWAAKNSIRGLDEDETSFLARIDKAKIEKQRQLKQMEQEEIEELKRAQKEMEEAALNNRPTTATTTTSSKPHVTQPVVNKQKQLLSGIVKRKTNETLKRPLEEATEEDTSAPPARLPRLLVPGGRLPGIGPAEGFSDSSDSNESSDDDGLSRHSNSIGLQTSIAQRKKLAKQLQDLAAASAGNGD</sequence>
<protein>
    <recommendedName>
        <fullName evidence="4">FAM192A/Fyv6 N-terminal domain-containing protein</fullName>
    </recommendedName>
</protein>
<dbReference type="PANTHER" id="PTHR13495">
    <property type="entry name" value="NEFA-INTERACTING NUCLEAR PROTEIN NIP30"/>
    <property type="match status" value="1"/>
</dbReference>
<dbReference type="InterPro" id="IPR019331">
    <property type="entry name" value="FAM192A/Fyv6_N"/>
</dbReference>
<gene>
    <name evidence="5" type="ORF">EDS130_LOCUS1700</name>
</gene>
<proteinExistence type="predicted"/>
<dbReference type="PANTHER" id="PTHR13495:SF0">
    <property type="entry name" value="PSME3-INTERACTING PROTEIN"/>
    <property type="match status" value="1"/>
</dbReference>
<accession>A0A813NTZ2</accession>
<evidence type="ECO:0000256" key="3">
    <source>
        <dbReference type="SAM" id="MobiDB-lite"/>
    </source>
</evidence>
<comment type="caution">
    <text evidence="5">The sequence shown here is derived from an EMBL/GenBank/DDBJ whole genome shotgun (WGS) entry which is preliminary data.</text>
</comment>